<comment type="caution">
    <text evidence="2">The sequence shown here is derived from an EMBL/GenBank/DDBJ whole genome shotgun (WGS) entry which is preliminary data.</text>
</comment>
<gene>
    <name evidence="2" type="ORF">ACFPWU_14615</name>
</gene>
<feature type="transmembrane region" description="Helical" evidence="1">
    <location>
        <begin position="111"/>
        <end position="134"/>
    </location>
</feature>
<keyword evidence="1" id="KW-0812">Transmembrane</keyword>
<keyword evidence="1" id="KW-0472">Membrane</keyword>
<dbReference type="EMBL" id="JBHSQI010000009">
    <property type="protein sequence ID" value="MFC6154897.1"/>
    <property type="molecule type" value="Genomic_DNA"/>
</dbReference>
<keyword evidence="1" id="KW-1133">Transmembrane helix</keyword>
<proteinExistence type="predicted"/>
<evidence type="ECO:0000256" key="1">
    <source>
        <dbReference type="SAM" id="Phobius"/>
    </source>
</evidence>
<sequence length="137" mass="13973">MELRRLQGWIITGTGALALLGAFLPWASVLGMSVSGFSGDGKITAFLALVTIALGVLRGLDLRGGTWLVAVPVAAIALGGVIAAIGIYNWTRMSSAISGLDTEIIDLSVSVGFGLMLTTLARVAVAASGAFALLRKA</sequence>
<keyword evidence="3" id="KW-1185">Reference proteome</keyword>
<reference evidence="3" key="1">
    <citation type="journal article" date="2019" name="Int. J. Syst. Evol. Microbiol.">
        <title>The Global Catalogue of Microorganisms (GCM) 10K type strain sequencing project: providing services to taxonomists for standard genome sequencing and annotation.</title>
        <authorList>
            <consortium name="The Broad Institute Genomics Platform"/>
            <consortium name="The Broad Institute Genome Sequencing Center for Infectious Disease"/>
            <person name="Wu L."/>
            <person name="Ma J."/>
        </authorList>
    </citation>
    <scope>NUCLEOTIDE SEQUENCE [LARGE SCALE GENOMIC DNA]</scope>
    <source>
        <strain evidence="3">DFY28</strain>
    </source>
</reference>
<feature type="transmembrane region" description="Helical" evidence="1">
    <location>
        <begin position="9"/>
        <end position="31"/>
    </location>
</feature>
<organism evidence="2 3">
    <name type="scientific">Nocardioides yefusunii</name>
    <dbReference type="NCBI Taxonomy" id="2500546"/>
    <lineage>
        <taxon>Bacteria</taxon>
        <taxon>Bacillati</taxon>
        <taxon>Actinomycetota</taxon>
        <taxon>Actinomycetes</taxon>
        <taxon>Propionibacteriales</taxon>
        <taxon>Nocardioidaceae</taxon>
        <taxon>Nocardioides</taxon>
    </lineage>
</organism>
<dbReference type="RefSeq" id="WP_128222008.1">
    <property type="nucleotide sequence ID" value="NZ_CP034929.1"/>
</dbReference>
<feature type="transmembrane region" description="Helical" evidence="1">
    <location>
        <begin position="67"/>
        <end position="91"/>
    </location>
</feature>
<evidence type="ECO:0000313" key="2">
    <source>
        <dbReference type="EMBL" id="MFC6154897.1"/>
    </source>
</evidence>
<evidence type="ECO:0000313" key="3">
    <source>
        <dbReference type="Proteomes" id="UP001596098"/>
    </source>
</evidence>
<name>A0ABW1QZ84_9ACTN</name>
<protein>
    <submittedName>
        <fullName evidence="2">Uncharacterized protein</fullName>
    </submittedName>
</protein>
<dbReference type="Proteomes" id="UP001596098">
    <property type="component" value="Unassembled WGS sequence"/>
</dbReference>
<accession>A0ABW1QZ84</accession>
<feature type="transmembrane region" description="Helical" evidence="1">
    <location>
        <begin position="43"/>
        <end position="60"/>
    </location>
</feature>